<organism evidence="2 3">
    <name type="scientific">Steinernema glaseri</name>
    <dbReference type="NCBI Taxonomy" id="37863"/>
    <lineage>
        <taxon>Eukaryota</taxon>
        <taxon>Metazoa</taxon>
        <taxon>Ecdysozoa</taxon>
        <taxon>Nematoda</taxon>
        <taxon>Chromadorea</taxon>
        <taxon>Rhabditida</taxon>
        <taxon>Tylenchina</taxon>
        <taxon>Panagrolaimomorpha</taxon>
        <taxon>Strongyloidoidea</taxon>
        <taxon>Steinernematidae</taxon>
        <taxon>Steinernema</taxon>
    </lineage>
</organism>
<keyword evidence="2" id="KW-1185">Reference proteome</keyword>
<evidence type="ECO:0000256" key="1">
    <source>
        <dbReference type="SAM" id="MobiDB-lite"/>
    </source>
</evidence>
<sequence>MVRIGLQNLELDSTPKSGTSSPQPLPVGHCHTHTHTPSQSVPSCFYKFEEGDEGNKRRFYVSFECDEEEVDYNSDEELIWKLEVPPSYFGQKDLSFMRNTTCLDVLFG</sequence>
<proteinExistence type="predicted"/>
<dbReference type="Proteomes" id="UP000095287">
    <property type="component" value="Unplaced"/>
</dbReference>
<accession>A0A1I8ALF2</accession>
<evidence type="ECO:0000313" key="2">
    <source>
        <dbReference type="Proteomes" id="UP000095287"/>
    </source>
</evidence>
<evidence type="ECO:0000313" key="3">
    <source>
        <dbReference type="WBParaSite" id="L893_g6988.t1"/>
    </source>
</evidence>
<feature type="region of interest" description="Disordered" evidence="1">
    <location>
        <begin position="1"/>
        <end position="39"/>
    </location>
</feature>
<protein>
    <submittedName>
        <fullName evidence="3">Histone acetyltransferase</fullName>
    </submittedName>
</protein>
<feature type="compositionally biased region" description="Polar residues" evidence="1">
    <location>
        <begin position="10"/>
        <end position="22"/>
    </location>
</feature>
<name>A0A1I8ALF2_9BILA</name>
<dbReference type="AlphaFoldDB" id="A0A1I8ALF2"/>
<dbReference type="WBParaSite" id="L893_g6988.t1">
    <property type="protein sequence ID" value="L893_g6988.t1"/>
    <property type="gene ID" value="L893_g6988"/>
</dbReference>
<reference evidence="3" key="1">
    <citation type="submission" date="2016-11" db="UniProtKB">
        <authorList>
            <consortium name="WormBaseParasite"/>
        </authorList>
    </citation>
    <scope>IDENTIFICATION</scope>
</reference>